<keyword evidence="4" id="KW-1185">Reference proteome</keyword>
<evidence type="ECO:0000313" key="3">
    <source>
        <dbReference type="EMBL" id="SDK00351.1"/>
    </source>
</evidence>
<sequence length="120" mass="13237">MLGVTSLVLGLIVVVLFGSWLVRRFRGGSQSTAQRESYERHKDAQQREPPVDIGDVREVGVQEFSEHHSGERQAVCKIEGFVVFVEDLPNDVAVGDVLEIKVLSFNRGHTSATATFVARA</sequence>
<dbReference type="OrthoDB" id="157176at2157"/>
<protein>
    <submittedName>
        <fullName evidence="3">Predicted RNA-binding protein, contains TRAM domain</fullName>
    </submittedName>
</protein>
<dbReference type="InterPro" id="IPR012340">
    <property type="entry name" value="NA-bd_OB-fold"/>
</dbReference>
<name>A0A1G8YCB1_9EURY</name>
<dbReference type="Proteomes" id="UP000198882">
    <property type="component" value="Unassembled WGS sequence"/>
</dbReference>
<evidence type="ECO:0000259" key="2">
    <source>
        <dbReference type="PROSITE" id="PS50926"/>
    </source>
</evidence>
<dbReference type="InterPro" id="IPR002792">
    <property type="entry name" value="TRAM_dom"/>
</dbReference>
<dbReference type="RefSeq" id="WP_090305428.1">
    <property type="nucleotide sequence ID" value="NZ_FNFE01000002.1"/>
</dbReference>
<accession>A0A1G8YCB1</accession>
<dbReference type="EMBL" id="FNFE01000002">
    <property type="protein sequence ID" value="SDK00351.1"/>
    <property type="molecule type" value="Genomic_DNA"/>
</dbReference>
<feature type="compositionally biased region" description="Basic and acidic residues" evidence="1">
    <location>
        <begin position="36"/>
        <end position="52"/>
    </location>
</feature>
<reference evidence="4" key="1">
    <citation type="submission" date="2016-10" db="EMBL/GenBank/DDBJ databases">
        <authorList>
            <person name="Varghese N."/>
            <person name="Submissions S."/>
        </authorList>
    </citation>
    <scope>NUCLEOTIDE SEQUENCE [LARGE SCALE GENOMIC DNA]</scope>
    <source>
        <strain evidence="4">B4,CECT 8067,JCM 17497</strain>
    </source>
</reference>
<proteinExistence type="predicted"/>
<evidence type="ECO:0000313" key="4">
    <source>
        <dbReference type="Proteomes" id="UP000198882"/>
    </source>
</evidence>
<feature type="domain" description="TRAM" evidence="2">
    <location>
        <begin position="50"/>
        <end position="116"/>
    </location>
</feature>
<organism evidence="3 4">
    <name type="scientific">Natronorubrum texcoconense</name>
    <dbReference type="NCBI Taxonomy" id="1095776"/>
    <lineage>
        <taxon>Archaea</taxon>
        <taxon>Methanobacteriati</taxon>
        <taxon>Methanobacteriota</taxon>
        <taxon>Stenosarchaea group</taxon>
        <taxon>Halobacteria</taxon>
        <taxon>Halobacteriales</taxon>
        <taxon>Natrialbaceae</taxon>
        <taxon>Natronorubrum</taxon>
    </lineage>
</organism>
<dbReference type="Gene3D" id="2.40.50.140">
    <property type="entry name" value="Nucleic acid-binding proteins"/>
    <property type="match status" value="1"/>
</dbReference>
<feature type="region of interest" description="Disordered" evidence="1">
    <location>
        <begin position="27"/>
        <end position="52"/>
    </location>
</feature>
<evidence type="ECO:0000256" key="1">
    <source>
        <dbReference type="SAM" id="MobiDB-lite"/>
    </source>
</evidence>
<gene>
    <name evidence="3" type="ORF">SAMN04515672_2106</name>
</gene>
<dbReference type="AlphaFoldDB" id="A0A1G8YCB1"/>
<dbReference type="PROSITE" id="PS50926">
    <property type="entry name" value="TRAM"/>
    <property type="match status" value="1"/>
</dbReference>